<evidence type="ECO:0000256" key="6">
    <source>
        <dbReference type="ARBA" id="ARBA00048247"/>
    </source>
</evidence>
<sequence length="243" mass="27006">MENTKIIILAAGKGTRMKSDLAKVLHEVKGRPMICRVLDMVKQVSPTEVYLVIGHQAEKIREITQNFNVIYAEQKEQLGTGHAVMAVEPVLKDYAGDTVILCGDVPLLKAETVQALLAKYRQGNLDGLVLTVKLDDPKHYGRIVRNFAGYVERIVEYRDADAAEKAIQEINSGIYCFNTAELFAALKQIKNQNEQKEYYLTDVIGIMVGAGKKIGTLIIDDYLQVHGVNDAEDLKKAEAAIEE</sequence>
<dbReference type="Pfam" id="PF12804">
    <property type="entry name" value="NTP_transf_3"/>
    <property type="match status" value="1"/>
</dbReference>
<dbReference type="GO" id="GO:0019134">
    <property type="term" value="F:glucosamine-1-phosphate N-acetyltransferase activity"/>
    <property type="evidence" value="ECO:0007669"/>
    <property type="project" value="UniProtKB-EC"/>
</dbReference>
<dbReference type="PANTHER" id="PTHR43584">
    <property type="entry name" value="NUCLEOTIDYL TRANSFERASE"/>
    <property type="match status" value="1"/>
</dbReference>
<keyword evidence="11" id="KW-1185">Reference proteome</keyword>
<keyword evidence="4" id="KW-0548">Nucleotidyltransferase</keyword>
<evidence type="ECO:0000256" key="7">
    <source>
        <dbReference type="ARBA" id="ARBA00048493"/>
    </source>
</evidence>
<evidence type="ECO:0000256" key="2">
    <source>
        <dbReference type="ARBA" id="ARBA00007947"/>
    </source>
</evidence>
<proteinExistence type="inferred from homology"/>
<comment type="similarity">
    <text evidence="2">In the N-terminal section; belongs to the N-acetylglucosamine-1-phosphate uridyltransferase family.</text>
</comment>
<evidence type="ECO:0000256" key="8">
    <source>
        <dbReference type="ARBA" id="ARBA00049628"/>
    </source>
</evidence>
<comment type="catalytic activity">
    <reaction evidence="6">
        <text>alpha-D-glucosamine 1-phosphate + acetyl-CoA = N-acetyl-alpha-D-glucosamine 1-phosphate + CoA + H(+)</text>
        <dbReference type="Rhea" id="RHEA:13725"/>
        <dbReference type="ChEBI" id="CHEBI:15378"/>
        <dbReference type="ChEBI" id="CHEBI:57287"/>
        <dbReference type="ChEBI" id="CHEBI:57288"/>
        <dbReference type="ChEBI" id="CHEBI:57776"/>
        <dbReference type="ChEBI" id="CHEBI:58516"/>
        <dbReference type="EC" id="2.3.1.157"/>
    </reaction>
</comment>
<evidence type="ECO:0000259" key="9">
    <source>
        <dbReference type="Pfam" id="PF12804"/>
    </source>
</evidence>
<keyword evidence="3" id="KW-0808">Transferase</keyword>
<evidence type="ECO:0000256" key="1">
    <source>
        <dbReference type="ARBA" id="ARBA00007707"/>
    </source>
</evidence>
<accession>A0A388T8P1</accession>
<evidence type="ECO:0000313" key="11">
    <source>
        <dbReference type="Proteomes" id="UP000269352"/>
    </source>
</evidence>
<comment type="function">
    <text evidence="8">Catalyzes the last two sequential reactions in the de novo biosynthetic pathway for UDP-N-acetylglucosamine (UDP-GlcNAc). The C-terminal domain catalyzes the transfer of acetyl group from acetyl coenzyme A to glucosamine-1-phosphate (GlcN-1-P) to produce N-acetylglucosamine-1-phosphate (GlcNAc-1-P), which is converted into UDP-GlcNAc by the transfer of uridine 5-monophosphate (from uridine 5-triphosphate), a reaction catalyzed by the N-terminal domain.</text>
</comment>
<dbReference type="SUPFAM" id="SSF53448">
    <property type="entry name" value="Nucleotide-diphospho-sugar transferases"/>
    <property type="match status" value="1"/>
</dbReference>
<evidence type="ECO:0000256" key="5">
    <source>
        <dbReference type="ARBA" id="ARBA00023315"/>
    </source>
</evidence>
<reference evidence="10 11" key="1">
    <citation type="journal article" date="2019" name="ISME J.">
        <title>Genome analyses of uncultured TG2/ZB3 bacteria in 'Margulisbacteria' specifically attached to ectosymbiotic spirochetes of protists in the termite gut.</title>
        <authorList>
            <person name="Utami Y.D."/>
            <person name="Kuwahara H."/>
            <person name="Igai K."/>
            <person name="Murakami T."/>
            <person name="Sugaya K."/>
            <person name="Morikawa T."/>
            <person name="Nagura Y."/>
            <person name="Yuki M."/>
            <person name="Deevong P."/>
            <person name="Inoue T."/>
            <person name="Kihara K."/>
            <person name="Lo N."/>
            <person name="Yamada A."/>
            <person name="Ohkuma M."/>
            <person name="Hongoh Y."/>
        </authorList>
    </citation>
    <scope>NUCLEOTIDE SEQUENCE [LARGE SCALE GENOMIC DNA]</scope>
    <source>
        <strain evidence="10">NkOx7-01</strain>
    </source>
</reference>
<comment type="caution">
    <text evidence="10">The sequence shown here is derived from an EMBL/GenBank/DDBJ whole genome shotgun (WGS) entry which is preliminary data.</text>
</comment>
<dbReference type="CDD" id="cd02540">
    <property type="entry name" value="GT2_GlmU_N_bac"/>
    <property type="match status" value="1"/>
</dbReference>
<dbReference type="GO" id="GO:0003977">
    <property type="term" value="F:UDP-N-acetylglucosamine diphosphorylase activity"/>
    <property type="evidence" value="ECO:0007669"/>
    <property type="project" value="UniProtKB-EC"/>
</dbReference>
<dbReference type="EMBL" id="BGZN01000001">
    <property type="protein sequence ID" value="GBR72564.1"/>
    <property type="molecule type" value="Genomic_DNA"/>
</dbReference>
<evidence type="ECO:0000256" key="4">
    <source>
        <dbReference type="ARBA" id="ARBA00022695"/>
    </source>
</evidence>
<feature type="domain" description="MobA-like NTP transferase" evidence="9">
    <location>
        <begin position="7"/>
        <end position="144"/>
    </location>
</feature>
<dbReference type="PANTHER" id="PTHR43584:SF3">
    <property type="entry name" value="BIFUNCTIONAL PROTEIN GLMU"/>
    <property type="match status" value="1"/>
</dbReference>
<protein>
    <submittedName>
        <fullName evidence="10">N-acetylglucosamine-1-phosphate uridyltransferase</fullName>
    </submittedName>
</protein>
<keyword evidence="5" id="KW-0012">Acyltransferase</keyword>
<dbReference type="InterPro" id="IPR050065">
    <property type="entry name" value="GlmU-like"/>
</dbReference>
<dbReference type="Proteomes" id="UP000269352">
    <property type="component" value="Unassembled WGS sequence"/>
</dbReference>
<organism evidence="10 11">
    <name type="scientific">Termititenax aidoneus</name>
    <dbReference type="NCBI Taxonomy" id="2218524"/>
    <lineage>
        <taxon>Bacteria</taxon>
        <taxon>Bacillati</taxon>
        <taxon>Candidatus Margulisiibacteriota</taxon>
        <taxon>Candidatus Termititenacia</taxon>
        <taxon>Candidatus Termititenacales</taxon>
        <taxon>Candidatus Termititenacaceae</taxon>
        <taxon>Candidatus Termititenax</taxon>
    </lineage>
</organism>
<dbReference type="Gene3D" id="3.90.550.10">
    <property type="entry name" value="Spore Coat Polysaccharide Biosynthesis Protein SpsA, Chain A"/>
    <property type="match status" value="1"/>
</dbReference>
<dbReference type="AlphaFoldDB" id="A0A388T8P1"/>
<evidence type="ECO:0000313" key="10">
    <source>
        <dbReference type="EMBL" id="GBR72564.1"/>
    </source>
</evidence>
<evidence type="ECO:0000256" key="3">
    <source>
        <dbReference type="ARBA" id="ARBA00022679"/>
    </source>
</evidence>
<gene>
    <name evidence="10" type="primary">glmU</name>
    <name evidence="10" type="ORF">NO1_0074</name>
</gene>
<name>A0A388T8P1_TERA1</name>
<comment type="catalytic activity">
    <reaction evidence="7">
        <text>N-acetyl-alpha-D-glucosamine 1-phosphate + UTP + H(+) = UDP-N-acetyl-alpha-D-glucosamine + diphosphate</text>
        <dbReference type="Rhea" id="RHEA:13509"/>
        <dbReference type="ChEBI" id="CHEBI:15378"/>
        <dbReference type="ChEBI" id="CHEBI:33019"/>
        <dbReference type="ChEBI" id="CHEBI:46398"/>
        <dbReference type="ChEBI" id="CHEBI:57705"/>
        <dbReference type="ChEBI" id="CHEBI:57776"/>
        <dbReference type="EC" id="2.7.7.23"/>
    </reaction>
</comment>
<dbReference type="InterPro" id="IPR025877">
    <property type="entry name" value="MobA-like_NTP_Trfase"/>
</dbReference>
<dbReference type="InterPro" id="IPR029044">
    <property type="entry name" value="Nucleotide-diphossugar_trans"/>
</dbReference>
<comment type="similarity">
    <text evidence="1">In the C-terminal section; belongs to the transferase hexapeptide repeat family.</text>
</comment>